<dbReference type="AlphaFoldDB" id="X1QGE9"/>
<comment type="caution">
    <text evidence="1">The sequence shown here is derived from an EMBL/GenBank/DDBJ whole genome shotgun (WGS) entry which is preliminary data.</text>
</comment>
<organism evidence="1">
    <name type="scientific">marine sediment metagenome</name>
    <dbReference type="NCBI Taxonomy" id="412755"/>
    <lineage>
        <taxon>unclassified sequences</taxon>
        <taxon>metagenomes</taxon>
        <taxon>ecological metagenomes</taxon>
    </lineage>
</organism>
<name>X1QGE9_9ZZZZ</name>
<reference evidence="1" key="1">
    <citation type="journal article" date="2014" name="Front. Microbiol.">
        <title>High frequency of phylogenetically diverse reductive dehalogenase-homologous genes in deep subseafloor sedimentary metagenomes.</title>
        <authorList>
            <person name="Kawai M."/>
            <person name="Futagami T."/>
            <person name="Toyoda A."/>
            <person name="Takaki Y."/>
            <person name="Nishi S."/>
            <person name="Hori S."/>
            <person name="Arai W."/>
            <person name="Tsubouchi T."/>
            <person name="Morono Y."/>
            <person name="Uchiyama I."/>
            <person name="Ito T."/>
            <person name="Fujiyama A."/>
            <person name="Inagaki F."/>
            <person name="Takami H."/>
        </authorList>
    </citation>
    <scope>NUCLEOTIDE SEQUENCE</scope>
    <source>
        <strain evidence="1">Expedition CK06-06</strain>
    </source>
</reference>
<sequence>MPDIENPTTYAEWFWKNSVDANVLRSEQIEKVLAPIAANIIDSLPDIEELPTNIAALFNAIKSPKDPALDNVLFKFTADLASSMAQRVLGHDMKGFDYKVNAYLQNTHMTPDVANILMMRKKVTPDFWLARQNDGGFSDGEGKAIYESLKPYPSMPDIIAYSRYQLDPLDPYPTTEKLFDIPSKDWPLWEWLSRQKLNTEQVSALYKRKFWDE</sequence>
<evidence type="ECO:0000313" key="1">
    <source>
        <dbReference type="EMBL" id="GAI67298.1"/>
    </source>
</evidence>
<gene>
    <name evidence="1" type="ORF">S12H4_08821</name>
</gene>
<proteinExistence type="predicted"/>
<accession>X1QGE9</accession>
<protein>
    <submittedName>
        <fullName evidence="1">Uncharacterized protein</fullName>
    </submittedName>
</protein>
<feature type="non-terminal residue" evidence="1">
    <location>
        <position position="213"/>
    </location>
</feature>
<dbReference type="EMBL" id="BARW01003466">
    <property type="protein sequence ID" value="GAI67298.1"/>
    <property type="molecule type" value="Genomic_DNA"/>
</dbReference>